<evidence type="ECO:0000313" key="1">
    <source>
        <dbReference type="EMBL" id="BAE90009.1"/>
    </source>
</evidence>
<sequence length="104" mass="11633">MMLNRRTGRDWRSCWSPSWNRACHPPTVSPGCRVSESCPGTATAWTRSPAARACRPWPAMLTSLALRGPSQTPPTWMLYWSPSSACATSCSAALWHRCWQQRPA</sequence>
<protein>
    <submittedName>
        <fullName evidence="1">Macaca fascicularis brain cDNA clone: QflA-20308, similar to human likely ortholog of mouse synembryn (RIC-8), mRNA, RefSeq: NM_021932.4</fullName>
    </submittedName>
</protein>
<reference evidence="1" key="1">
    <citation type="journal article" date="2007" name="PLoS Biol.">
        <title>Rate of evolution in brain-expressed genes in humans and other primates.</title>
        <authorList>
            <person name="Wang H.-Y."/>
            <person name="Chien H.-C."/>
            <person name="Osada N."/>
            <person name="Hashimoto K."/>
            <person name="Sugano S."/>
            <person name="Gojobori T."/>
            <person name="Chou C.-K."/>
            <person name="Tsai S.-F."/>
            <person name="Wu C.-I."/>
            <person name="Shen C.-K.J."/>
        </authorList>
    </citation>
    <scope>NUCLEOTIDE SEQUENCE</scope>
</reference>
<name>I7G6J0_MACFA</name>
<proteinExistence type="evidence at transcript level"/>
<accession>I7G6J0</accession>
<organism evidence="1">
    <name type="scientific">Macaca fascicularis</name>
    <name type="common">Crab-eating macaque</name>
    <name type="synonym">Cynomolgus monkey</name>
    <dbReference type="NCBI Taxonomy" id="9541"/>
    <lineage>
        <taxon>Eukaryota</taxon>
        <taxon>Metazoa</taxon>
        <taxon>Chordata</taxon>
        <taxon>Craniata</taxon>
        <taxon>Vertebrata</taxon>
        <taxon>Euteleostomi</taxon>
        <taxon>Mammalia</taxon>
        <taxon>Eutheria</taxon>
        <taxon>Euarchontoglires</taxon>
        <taxon>Primates</taxon>
        <taxon>Haplorrhini</taxon>
        <taxon>Catarrhini</taxon>
        <taxon>Cercopithecidae</taxon>
        <taxon>Cercopithecinae</taxon>
        <taxon>Macaca</taxon>
    </lineage>
</organism>
<dbReference type="EMBL" id="AB172947">
    <property type="protein sequence ID" value="BAE90009.1"/>
    <property type="molecule type" value="mRNA"/>
</dbReference>
<dbReference type="AlphaFoldDB" id="I7G6J0"/>